<feature type="domain" description="GST C-terminal" evidence="2">
    <location>
        <begin position="82"/>
        <end position="211"/>
    </location>
</feature>
<dbReference type="GO" id="GO:0006749">
    <property type="term" value="P:glutathione metabolic process"/>
    <property type="evidence" value="ECO:0007669"/>
    <property type="project" value="TreeGrafter"/>
</dbReference>
<dbReference type="InterPro" id="IPR040079">
    <property type="entry name" value="Glutathione_S-Trfase"/>
</dbReference>
<dbReference type="AlphaFoldDB" id="A0A914WZK5"/>
<dbReference type="InterPro" id="IPR004046">
    <property type="entry name" value="GST_C"/>
</dbReference>
<dbReference type="PANTHER" id="PTHR11571">
    <property type="entry name" value="GLUTATHIONE S-TRANSFERASE"/>
    <property type="match status" value="1"/>
</dbReference>
<dbReference type="SFLD" id="SFLDG01205">
    <property type="entry name" value="AMPS.1"/>
    <property type="match status" value="1"/>
</dbReference>
<dbReference type="Proteomes" id="UP000887566">
    <property type="component" value="Unplaced"/>
</dbReference>
<evidence type="ECO:0000313" key="3">
    <source>
        <dbReference type="Proteomes" id="UP000887566"/>
    </source>
</evidence>
<dbReference type="FunFam" id="1.20.1050.10:FF:000030">
    <property type="entry name" value="Glutathione S-transferase S1"/>
    <property type="match status" value="1"/>
</dbReference>
<dbReference type="GO" id="GO:0004364">
    <property type="term" value="F:glutathione transferase activity"/>
    <property type="evidence" value="ECO:0007669"/>
    <property type="project" value="TreeGrafter"/>
</dbReference>
<reference evidence="4" key="1">
    <citation type="submission" date="2022-11" db="UniProtKB">
        <authorList>
            <consortium name="WormBaseParasite"/>
        </authorList>
    </citation>
    <scope>IDENTIFICATION</scope>
</reference>
<sequence>MVHYKLTYFEPRGRAEPIRYLFLFSGVDYDYDEVTQTHFAELLKPTLPFGQLPILFVDGKPLSQTIAIAKYLAGQFKLTGTDDWDRAMCCSLVDGVQDVFEKFTEHNYYMVIKSGDTEKAAEIYKKIREENIAPMLDRYEKFLTDAGGDWFVANEVTWADLWIAEFFDHMIDSCRDKTLLDNHPKLKYHWQRVHCFPLIQAHRLKRNPSVF</sequence>
<dbReference type="PANTHER" id="PTHR11571:SF150">
    <property type="entry name" value="GLUTATHIONE S-TRANSFERASE"/>
    <property type="match status" value="1"/>
</dbReference>
<dbReference type="Pfam" id="PF02798">
    <property type="entry name" value="GST_N"/>
    <property type="match status" value="1"/>
</dbReference>
<dbReference type="CDD" id="cd03192">
    <property type="entry name" value="GST_C_Sigma_like"/>
    <property type="match status" value="1"/>
</dbReference>
<dbReference type="Gene3D" id="3.40.30.10">
    <property type="entry name" value="Glutaredoxin"/>
    <property type="match status" value="1"/>
</dbReference>
<dbReference type="InterPro" id="IPR036249">
    <property type="entry name" value="Thioredoxin-like_sf"/>
</dbReference>
<feature type="domain" description="GST N-terminal" evidence="1">
    <location>
        <begin position="2"/>
        <end position="80"/>
    </location>
</feature>
<keyword evidence="3" id="KW-1185">Reference proteome</keyword>
<dbReference type="InterPro" id="IPR004045">
    <property type="entry name" value="Glutathione_S-Trfase_N"/>
</dbReference>
<dbReference type="SUPFAM" id="SSF47616">
    <property type="entry name" value="GST C-terminal domain-like"/>
    <property type="match status" value="1"/>
</dbReference>
<dbReference type="PROSITE" id="PS50405">
    <property type="entry name" value="GST_CTER"/>
    <property type="match status" value="1"/>
</dbReference>
<name>A0A914WZK5_9BILA</name>
<evidence type="ECO:0000259" key="2">
    <source>
        <dbReference type="PROSITE" id="PS50405"/>
    </source>
</evidence>
<dbReference type="PROSITE" id="PS50404">
    <property type="entry name" value="GST_NTER"/>
    <property type="match status" value="1"/>
</dbReference>
<dbReference type="InterPro" id="IPR010987">
    <property type="entry name" value="Glutathione-S-Trfase_C-like"/>
</dbReference>
<proteinExistence type="predicted"/>
<protein>
    <submittedName>
        <fullName evidence="4">Glutathione S-transferase</fullName>
    </submittedName>
</protein>
<organism evidence="3 4">
    <name type="scientific">Plectus sambesii</name>
    <dbReference type="NCBI Taxonomy" id="2011161"/>
    <lineage>
        <taxon>Eukaryota</taxon>
        <taxon>Metazoa</taxon>
        <taxon>Ecdysozoa</taxon>
        <taxon>Nematoda</taxon>
        <taxon>Chromadorea</taxon>
        <taxon>Plectida</taxon>
        <taxon>Plectina</taxon>
        <taxon>Plectoidea</taxon>
        <taxon>Plectidae</taxon>
        <taxon>Plectus</taxon>
    </lineage>
</organism>
<dbReference type="InterPro" id="IPR036282">
    <property type="entry name" value="Glutathione-S-Trfase_C_sf"/>
</dbReference>
<evidence type="ECO:0000313" key="4">
    <source>
        <dbReference type="WBParaSite" id="PSAMB.scaffold542size47680.g6816.t1"/>
    </source>
</evidence>
<dbReference type="SUPFAM" id="SSF52833">
    <property type="entry name" value="Thioredoxin-like"/>
    <property type="match status" value="1"/>
</dbReference>
<evidence type="ECO:0000259" key="1">
    <source>
        <dbReference type="PROSITE" id="PS50404"/>
    </source>
</evidence>
<dbReference type="Gene3D" id="1.20.1050.10">
    <property type="match status" value="1"/>
</dbReference>
<dbReference type="CDD" id="cd03039">
    <property type="entry name" value="GST_N_Sigma_like"/>
    <property type="match status" value="1"/>
</dbReference>
<dbReference type="WBParaSite" id="PSAMB.scaffold542size47680.g6816.t1">
    <property type="protein sequence ID" value="PSAMB.scaffold542size47680.g6816.t1"/>
    <property type="gene ID" value="PSAMB.scaffold542size47680.g6816"/>
</dbReference>
<accession>A0A914WZK5</accession>
<dbReference type="SFLD" id="SFLDG00363">
    <property type="entry name" value="AMPS_(cytGST):_Alpha-__Mu-__Pi"/>
    <property type="match status" value="1"/>
</dbReference>
<dbReference type="Pfam" id="PF14497">
    <property type="entry name" value="GST_C_3"/>
    <property type="match status" value="1"/>
</dbReference>
<dbReference type="SFLD" id="SFLDS00019">
    <property type="entry name" value="Glutathione_Transferase_(cytos"/>
    <property type="match status" value="1"/>
</dbReference>
<dbReference type="InterPro" id="IPR050213">
    <property type="entry name" value="GST_superfamily"/>
</dbReference>